<proteinExistence type="inferred from homology"/>
<evidence type="ECO:0000313" key="2">
    <source>
        <dbReference type="EMBL" id="MDH0364259.1"/>
    </source>
</evidence>
<dbReference type="RefSeq" id="WP_279860412.1">
    <property type="nucleotide sequence ID" value="NZ_JAODZU010000018.1"/>
</dbReference>
<dbReference type="NCBIfam" id="TIGR01540">
    <property type="entry name" value="portal_PBSX"/>
    <property type="match status" value="1"/>
</dbReference>
<dbReference type="EMBL" id="JAODZU010000018">
    <property type="protein sequence ID" value="MDH0364259.1"/>
    <property type="molecule type" value="Genomic_DNA"/>
</dbReference>
<gene>
    <name evidence="2" type="ORF">N7330_14545</name>
</gene>
<comment type="similarity">
    <text evidence="1">Belongs to the phage portal family. PBSX subfamily.</text>
</comment>
<comment type="caution">
    <text evidence="2">The sequence shown here is derived from an EMBL/GenBank/DDBJ whole genome shotgun (WGS) entry which is preliminary data.</text>
</comment>
<protein>
    <submittedName>
        <fullName evidence="2">Phage portal protein</fullName>
    </submittedName>
</protein>
<evidence type="ECO:0000313" key="3">
    <source>
        <dbReference type="Proteomes" id="UP001158297"/>
    </source>
</evidence>
<organism evidence="2 3">
    <name type="scientific">Comamonas aquatica</name>
    <dbReference type="NCBI Taxonomy" id="225991"/>
    <lineage>
        <taxon>Bacteria</taxon>
        <taxon>Pseudomonadati</taxon>
        <taxon>Pseudomonadota</taxon>
        <taxon>Betaproteobacteria</taxon>
        <taxon>Burkholderiales</taxon>
        <taxon>Comamonadaceae</taxon>
        <taxon>Comamonas</taxon>
    </lineage>
</organism>
<reference evidence="2" key="1">
    <citation type="submission" date="2022-09" db="EMBL/GenBank/DDBJ databases">
        <title>Intensive care unit water sources are persistently colonized with multi-drug resistant bacteria and are the site of extensive horizontal gene transfer of antibiotic resistance genes.</title>
        <authorList>
            <person name="Diorio-Toth L."/>
        </authorList>
    </citation>
    <scope>NUCLEOTIDE SEQUENCE</scope>
    <source>
        <strain evidence="2">GD04130</strain>
    </source>
</reference>
<dbReference type="Pfam" id="PF04860">
    <property type="entry name" value="Phage_portal"/>
    <property type="match status" value="1"/>
</dbReference>
<dbReference type="InterPro" id="IPR030935">
    <property type="entry name" value="PBSX_Proteobac"/>
</dbReference>
<dbReference type="InterPro" id="IPR006430">
    <property type="entry name" value="Phage_portal_PBSX"/>
</dbReference>
<accession>A0AA42HU08</accession>
<sequence length="343" mass="38437">MTDSATVAAPQAMEAFTFGDPEAVLDRRELFDYFECNLIHNEWYEMPVSADGLSRMLRAGVHHASAIQFKAQVLASTFKPHPMLSRSTMLKVCKDYLVFANAYLEQPRNVLGSGMQLTHSLAKYTRRHRDLQRFGFMPKWNEVHTFRRGSICHIMDPDVDQEVYGVPQYLASLQSSLLNESATLFRRRYYTNGSHAGFILYMTDPSPNQADVDSLRAALKSSKGIGNFRNLFFHSPKGEKDGIKLIPIGEATAKDEFLNIKNVSRDDQLAAHRVPPELIGVVPGNAAGFGNVVNAARVFARNEIQPLQTHLAAAINDFAGEEICRFDTYRLPGVDEPLAQELK</sequence>
<evidence type="ECO:0000256" key="1">
    <source>
        <dbReference type="ARBA" id="ARBA00006799"/>
    </source>
</evidence>
<dbReference type="InterPro" id="IPR006944">
    <property type="entry name" value="Phage/GTA_portal"/>
</dbReference>
<dbReference type="PIRSF" id="PIRSF018494">
    <property type="entry name" value="PBSX_VPQ"/>
    <property type="match status" value="1"/>
</dbReference>
<dbReference type="Proteomes" id="UP001158297">
    <property type="component" value="Unassembled WGS sequence"/>
</dbReference>
<dbReference type="AlphaFoldDB" id="A0AA42HU08"/>
<name>A0AA42HU08_9BURK</name>